<evidence type="ECO:0000313" key="8">
    <source>
        <dbReference type="EMBL" id="QCE14825.1"/>
    </source>
</evidence>
<dbReference type="Gramene" id="Vigun09g105300.2.v1.2">
    <property type="protein sequence ID" value="Vigun09g105300.2.v1.2"/>
    <property type="gene ID" value="Vigun09g105300.v1.2"/>
</dbReference>
<keyword evidence="2 5" id="KW-0812">Transmembrane</keyword>
<dbReference type="Pfam" id="PF23262">
    <property type="entry name" value="NFD4_C"/>
    <property type="match status" value="1"/>
</dbReference>
<dbReference type="InterPro" id="IPR010658">
    <property type="entry name" value="Nodulin-like"/>
</dbReference>
<feature type="transmembrane region" description="Helical" evidence="5">
    <location>
        <begin position="463"/>
        <end position="484"/>
    </location>
</feature>
<feature type="transmembrane region" description="Helical" evidence="5">
    <location>
        <begin position="175"/>
        <end position="194"/>
    </location>
</feature>
<feature type="transmembrane region" description="Helical" evidence="5">
    <location>
        <begin position="496"/>
        <end position="523"/>
    </location>
</feature>
<feature type="transmembrane region" description="Helical" evidence="5">
    <location>
        <begin position="108"/>
        <end position="127"/>
    </location>
</feature>
<keyword evidence="9" id="KW-1185">Reference proteome</keyword>
<feature type="transmembrane region" description="Helical" evidence="5">
    <location>
        <begin position="76"/>
        <end position="101"/>
    </location>
</feature>
<sequence>MVRVHEKVKELVRHRWVVFVCAMWDMSFAGTSYMFGSISPVIKSSMGFNQKQVAFLSVAKDLGDNVGLLAGKFSQLYPISSLILVGVFQNVLGYGLVWLVVTHRLPALPLWLLCIVIFVGQNGSTYYNTAALVSSVQSFPESRGHVVGILKGFVGLSGAIWTQIIAMIKLPDQASLIFIIAVGPAMVSLALIFIIRPVQSYKQSRASDESGFMFIYSICLLLAAYLTGVLLLENVFHLNQTTISMFALVLIILILLPITVPILLVFFSGPQSADQEALLETPPLLQATKSKNVIGESSSTARVTKHVENDKSIPPKLEVLPLSEGPRDMFQIQARLWQALTNALRKNKLKNGPNIGEDFTLSQAMAKADFWLMFFSIVMGAGSGLTIINNMGQICQSLGDNKVNVYVSVISISNFLGRVGGGYFSEVLVRNFGYPRLVALAVIQTMMSLGLLYYVVGLVGQVYVVGILNGFGYGAHWSIALAAASELFGVKNFGTLYNFLTMASPAGSLFLSGFVASTIYDYYAEIQAKHRMIQTFGASNLAISYHVTANDTSLSLVIAHRTRRFYAQLYEESRR</sequence>
<dbReference type="EMBL" id="CP039355">
    <property type="protein sequence ID" value="QCE14825.1"/>
    <property type="molecule type" value="Genomic_DNA"/>
</dbReference>
<keyword evidence="4 5" id="KW-0472">Membrane</keyword>
<feature type="domain" description="NFD4 C-terminal" evidence="7">
    <location>
        <begin position="361"/>
        <end position="567"/>
    </location>
</feature>
<organism evidence="8 9">
    <name type="scientific">Vigna unguiculata</name>
    <name type="common">Cowpea</name>
    <dbReference type="NCBI Taxonomy" id="3917"/>
    <lineage>
        <taxon>Eukaryota</taxon>
        <taxon>Viridiplantae</taxon>
        <taxon>Streptophyta</taxon>
        <taxon>Embryophyta</taxon>
        <taxon>Tracheophyta</taxon>
        <taxon>Spermatophyta</taxon>
        <taxon>Magnoliopsida</taxon>
        <taxon>eudicotyledons</taxon>
        <taxon>Gunneridae</taxon>
        <taxon>Pentapetalae</taxon>
        <taxon>rosids</taxon>
        <taxon>fabids</taxon>
        <taxon>Fabales</taxon>
        <taxon>Fabaceae</taxon>
        <taxon>Papilionoideae</taxon>
        <taxon>50 kb inversion clade</taxon>
        <taxon>NPAAA clade</taxon>
        <taxon>indigoferoid/millettioid clade</taxon>
        <taxon>Phaseoleae</taxon>
        <taxon>Vigna</taxon>
    </lineage>
</organism>
<dbReference type="Gene3D" id="1.20.1250.20">
    <property type="entry name" value="MFS general substrate transporter like domains"/>
    <property type="match status" value="2"/>
</dbReference>
<dbReference type="OrthoDB" id="410267at2759"/>
<feature type="transmembrane region" description="Helical" evidence="5">
    <location>
        <begin position="147"/>
        <end position="168"/>
    </location>
</feature>
<evidence type="ECO:0000256" key="1">
    <source>
        <dbReference type="ARBA" id="ARBA00004141"/>
    </source>
</evidence>
<evidence type="ECO:0000259" key="7">
    <source>
        <dbReference type="Pfam" id="PF23262"/>
    </source>
</evidence>
<evidence type="ECO:0000256" key="5">
    <source>
        <dbReference type="SAM" id="Phobius"/>
    </source>
</evidence>
<dbReference type="InterPro" id="IPR036259">
    <property type="entry name" value="MFS_trans_sf"/>
</dbReference>
<comment type="subcellular location">
    <subcellularLocation>
        <location evidence="1">Membrane</location>
        <topology evidence="1">Multi-pass membrane protein</topology>
    </subcellularLocation>
</comment>
<dbReference type="PANTHER" id="PTHR21576">
    <property type="entry name" value="UNCHARACTERIZED NODULIN-LIKE PROTEIN"/>
    <property type="match status" value="1"/>
</dbReference>
<evidence type="ECO:0000256" key="4">
    <source>
        <dbReference type="ARBA" id="ARBA00023136"/>
    </source>
</evidence>
<dbReference type="Proteomes" id="UP000501690">
    <property type="component" value="Linkage Group LG11"/>
</dbReference>
<dbReference type="PANTHER" id="PTHR21576:SF44">
    <property type="entry name" value="MAJOR FACILITATOR SUPERFAMILY PROTEIN"/>
    <property type="match status" value="1"/>
</dbReference>
<evidence type="ECO:0000256" key="3">
    <source>
        <dbReference type="ARBA" id="ARBA00022989"/>
    </source>
</evidence>
<dbReference type="CDD" id="cd17354">
    <property type="entry name" value="MFS_Mch1p_like"/>
    <property type="match status" value="1"/>
</dbReference>
<dbReference type="Pfam" id="PF06813">
    <property type="entry name" value="Nodulin-like"/>
    <property type="match status" value="1"/>
</dbReference>
<keyword evidence="3 5" id="KW-1133">Transmembrane helix</keyword>
<gene>
    <name evidence="8" type="ORF">DEO72_LG11g1831</name>
</gene>
<dbReference type="AlphaFoldDB" id="A0A4D6NRC1"/>
<dbReference type="GO" id="GO:0016020">
    <property type="term" value="C:membrane"/>
    <property type="evidence" value="ECO:0007669"/>
    <property type="project" value="UniProtKB-SubCell"/>
</dbReference>
<name>A0A4D6NRC1_VIGUN</name>
<dbReference type="InterPro" id="IPR056555">
    <property type="entry name" value="NFD4_C"/>
</dbReference>
<evidence type="ECO:0000259" key="6">
    <source>
        <dbReference type="Pfam" id="PF06813"/>
    </source>
</evidence>
<proteinExistence type="predicted"/>
<feature type="transmembrane region" description="Helical" evidence="5">
    <location>
        <begin position="437"/>
        <end position="456"/>
    </location>
</feature>
<accession>A0A4D6NRC1</accession>
<reference evidence="8 9" key="1">
    <citation type="submission" date="2019-04" db="EMBL/GenBank/DDBJ databases">
        <title>An improved genome assembly and genetic linkage map for asparagus bean, Vigna unguiculata ssp. sesquipedialis.</title>
        <authorList>
            <person name="Xia Q."/>
            <person name="Zhang R."/>
            <person name="Dong Y."/>
        </authorList>
    </citation>
    <scope>NUCLEOTIDE SEQUENCE [LARGE SCALE GENOMIC DNA]</scope>
    <source>
        <tissue evidence="8">Leaf</tissue>
    </source>
</reference>
<evidence type="ECO:0000313" key="9">
    <source>
        <dbReference type="Proteomes" id="UP000501690"/>
    </source>
</evidence>
<evidence type="ECO:0000256" key="2">
    <source>
        <dbReference type="ARBA" id="ARBA00022692"/>
    </source>
</evidence>
<protein>
    <submittedName>
        <fullName evidence="8">Uncharacterized protein</fullName>
    </submittedName>
</protein>
<feature type="transmembrane region" description="Helical" evidence="5">
    <location>
        <begin position="244"/>
        <end position="267"/>
    </location>
</feature>
<feature type="transmembrane region" description="Helical" evidence="5">
    <location>
        <begin position="214"/>
        <end position="232"/>
    </location>
</feature>
<dbReference type="SUPFAM" id="SSF103473">
    <property type="entry name" value="MFS general substrate transporter"/>
    <property type="match status" value="1"/>
</dbReference>
<feature type="transmembrane region" description="Helical" evidence="5">
    <location>
        <begin position="370"/>
        <end position="391"/>
    </location>
</feature>
<feature type="transmembrane region" description="Helical" evidence="5">
    <location>
        <begin position="403"/>
        <end position="425"/>
    </location>
</feature>
<feature type="domain" description="Nodulin-like" evidence="6">
    <location>
        <begin position="15"/>
        <end position="262"/>
    </location>
</feature>
<feature type="transmembrane region" description="Helical" evidence="5">
    <location>
        <begin position="16"/>
        <end position="36"/>
    </location>
</feature>